<dbReference type="CDD" id="cd07326">
    <property type="entry name" value="M56_BlaR1_MecR1_like"/>
    <property type="match status" value="1"/>
</dbReference>
<feature type="transmembrane region" description="Helical" evidence="1">
    <location>
        <begin position="6"/>
        <end position="25"/>
    </location>
</feature>
<dbReference type="AlphaFoldDB" id="A0A1F5FPZ5"/>
<comment type="caution">
    <text evidence="3">The sequence shown here is derived from an EMBL/GenBank/DDBJ whole genome shotgun (WGS) entry which is preliminary data.</text>
</comment>
<organism evidence="3 4">
    <name type="scientific">Candidatus Collierbacteria bacterium RIFOXYD1_FULL_40_9</name>
    <dbReference type="NCBI Taxonomy" id="1817731"/>
    <lineage>
        <taxon>Bacteria</taxon>
        <taxon>Candidatus Collieribacteriota</taxon>
    </lineage>
</organism>
<dbReference type="InterPro" id="IPR008756">
    <property type="entry name" value="Peptidase_M56"/>
</dbReference>
<reference evidence="3 4" key="1">
    <citation type="journal article" date="2016" name="Nat. Commun.">
        <title>Thousands of microbial genomes shed light on interconnected biogeochemical processes in an aquifer system.</title>
        <authorList>
            <person name="Anantharaman K."/>
            <person name="Brown C.T."/>
            <person name="Hug L.A."/>
            <person name="Sharon I."/>
            <person name="Castelle C.J."/>
            <person name="Probst A.J."/>
            <person name="Thomas B.C."/>
            <person name="Singh A."/>
            <person name="Wilkins M.J."/>
            <person name="Karaoz U."/>
            <person name="Brodie E.L."/>
            <person name="Williams K.H."/>
            <person name="Hubbard S.S."/>
            <person name="Banfield J.F."/>
        </authorList>
    </citation>
    <scope>NUCLEOTIDE SEQUENCE [LARGE SCALE GENOMIC DNA]</scope>
</reference>
<feature type="transmembrane region" description="Helical" evidence="1">
    <location>
        <begin position="162"/>
        <end position="181"/>
    </location>
</feature>
<evidence type="ECO:0000256" key="1">
    <source>
        <dbReference type="SAM" id="Phobius"/>
    </source>
</evidence>
<accession>A0A1F5FPZ5</accession>
<dbReference type="Pfam" id="PF05569">
    <property type="entry name" value="Peptidase_M56"/>
    <property type="match status" value="1"/>
</dbReference>
<dbReference type="Gene3D" id="3.30.2010.10">
    <property type="entry name" value="Metalloproteases ('zincins'), catalytic domain"/>
    <property type="match status" value="1"/>
</dbReference>
<dbReference type="PANTHER" id="PTHR34978">
    <property type="entry name" value="POSSIBLE SENSOR-TRANSDUCER PROTEIN BLAR"/>
    <property type="match status" value="1"/>
</dbReference>
<dbReference type="PANTHER" id="PTHR34978:SF3">
    <property type="entry name" value="SLR0241 PROTEIN"/>
    <property type="match status" value="1"/>
</dbReference>
<feature type="transmembrane region" description="Helical" evidence="1">
    <location>
        <begin position="257"/>
        <end position="275"/>
    </location>
</feature>
<feature type="transmembrane region" description="Helical" evidence="1">
    <location>
        <begin position="58"/>
        <end position="79"/>
    </location>
</feature>
<evidence type="ECO:0000313" key="3">
    <source>
        <dbReference type="EMBL" id="OGD81604.1"/>
    </source>
</evidence>
<keyword evidence="1" id="KW-0472">Membrane</keyword>
<dbReference type="InterPro" id="IPR052173">
    <property type="entry name" value="Beta-lactam_resp_regulator"/>
</dbReference>
<evidence type="ECO:0000259" key="2">
    <source>
        <dbReference type="Pfam" id="PF05569"/>
    </source>
</evidence>
<dbReference type="EMBL" id="MFAQ01000041">
    <property type="protein sequence ID" value="OGD81604.1"/>
    <property type="molecule type" value="Genomic_DNA"/>
</dbReference>
<dbReference type="Proteomes" id="UP000179237">
    <property type="component" value="Unassembled WGS sequence"/>
</dbReference>
<gene>
    <name evidence="3" type="ORF">A2572_04470</name>
</gene>
<name>A0A1F5FPZ5_9BACT</name>
<keyword evidence="1" id="KW-1133">Transmembrane helix</keyword>
<keyword evidence="1" id="KW-0812">Transmembrane</keyword>
<protein>
    <recommendedName>
        <fullName evidence="2">Peptidase M56 domain-containing protein</fullName>
    </recommendedName>
</protein>
<proteinExistence type="predicted"/>
<sequence>MKASRYLIVLISFFVFSLVMMGSLFRKYVLIFFHQSIYYCQQVIDGLPIRLPNNLGEACLMVFLVTLLYITIKLVVTMIKTLKIGRNLSVSTVRSTVVKKTAKKLGLQDKLFVYQSDHPSAFCFGFFNTKIYVSTGLVNILSEIELEAVIRHERYHLENKDALTFLFAFVVQTMFPFFPVISDISKRYRILNEVGADEAAIKGMKNSKSLISVLNKILSYGHKNTFNFGPSLGEWNTLEYRVKKLVNQKIERRRFPITNIAVSLVSLVILVGLSLSRVNAVEYHDRGGDAVLLCSKDKSCTKICESQMEVASFSHN</sequence>
<feature type="domain" description="Peptidase M56" evidence="2">
    <location>
        <begin position="59"/>
        <end position="208"/>
    </location>
</feature>
<evidence type="ECO:0000313" key="4">
    <source>
        <dbReference type="Proteomes" id="UP000179237"/>
    </source>
</evidence>